<feature type="compositionally biased region" description="Low complexity" evidence="1">
    <location>
        <begin position="174"/>
        <end position="186"/>
    </location>
</feature>
<organism evidence="2 3">
    <name type="scientific">Ascobolus immersus RN42</name>
    <dbReference type="NCBI Taxonomy" id="1160509"/>
    <lineage>
        <taxon>Eukaryota</taxon>
        <taxon>Fungi</taxon>
        <taxon>Dikarya</taxon>
        <taxon>Ascomycota</taxon>
        <taxon>Pezizomycotina</taxon>
        <taxon>Pezizomycetes</taxon>
        <taxon>Pezizales</taxon>
        <taxon>Ascobolaceae</taxon>
        <taxon>Ascobolus</taxon>
    </lineage>
</organism>
<proteinExistence type="predicted"/>
<evidence type="ECO:0000313" key="2">
    <source>
        <dbReference type="EMBL" id="RPA72407.1"/>
    </source>
</evidence>
<dbReference type="Proteomes" id="UP000275078">
    <property type="component" value="Unassembled WGS sequence"/>
</dbReference>
<gene>
    <name evidence="2" type="ORF">BJ508DRAFT_367279</name>
</gene>
<feature type="region of interest" description="Disordered" evidence="1">
    <location>
        <begin position="145"/>
        <end position="199"/>
    </location>
</feature>
<evidence type="ECO:0000256" key="1">
    <source>
        <dbReference type="SAM" id="MobiDB-lite"/>
    </source>
</evidence>
<evidence type="ECO:0000313" key="3">
    <source>
        <dbReference type="Proteomes" id="UP000275078"/>
    </source>
</evidence>
<protein>
    <submittedName>
        <fullName evidence="2">Uncharacterized protein</fullName>
    </submittedName>
</protein>
<keyword evidence="3" id="KW-1185">Reference proteome</keyword>
<sequence length="359" mass="40055">MAAQPVIASSTEMSTQFIYIVTSITKEAVGEPETHEIEGVFDSLEDANQCAKESLMLHYSGNFADGWFERWCQPNYLGSVITYNSAGGLEMFGYPPEAIELGVEYPLKITVSKEMLQTKQGPVEAPSSSVRTATTTMATNATEMVVSGNQKRPADYSASTLQETPPKRHMAEVSSPRSIQSSRSQSHTPQSEISQEKNTVKFVQNTTNLISRKVNMDALFGRKPTTIAPSPPSLFSHVSTPLLPCLNRNTDDWVLYIIFESATEMDDPESKIDWSVQNTKIHTLATRGEIDLDPDMQTPHQMKLEFMNLPTDARTVYGQFIEELQERKELRGRLLLMCGIDVEEKGKFVVRLACLEVSN</sequence>
<reference evidence="2 3" key="1">
    <citation type="journal article" date="2018" name="Nat. Ecol. Evol.">
        <title>Pezizomycetes genomes reveal the molecular basis of ectomycorrhizal truffle lifestyle.</title>
        <authorList>
            <person name="Murat C."/>
            <person name="Payen T."/>
            <person name="Noel B."/>
            <person name="Kuo A."/>
            <person name="Morin E."/>
            <person name="Chen J."/>
            <person name="Kohler A."/>
            <person name="Krizsan K."/>
            <person name="Balestrini R."/>
            <person name="Da Silva C."/>
            <person name="Montanini B."/>
            <person name="Hainaut M."/>
            <person name="Levati E."/>
            <person name="Barry K.W."/>
            <person name="Belfiori B."/>
            <person name="Cichocki N."/>
            <person name="Clum A."/>
            <person name="Dockter R.B."/>
            <person name="Fauchery L."/>
            <person name="Guy J."/>
            <person name="Iotti M."/>
            <person name="Le Tacon F."/>
            <person name="Lindquist E.A."/>
            <person name="Lipzen A."/>
            <person name="Malagnac F."/>
            <person name="Mello A."/>
            <person name="Molinier V."/>
            <person name="Miyauchi S."/>
            <person name="Poulain J."/>
            <person name="Riccioni C."/>
            <person name="Rubini A."/>
            <person name="Sitrit Y."/>
            <person name="Splivallo R."/>
            <person name="Traeger S."/>
            <person name="Wang M."/>
            <person name="Zifcakova L."/>
            <person name="Wipf D."/>
            <person name="Zambonelli A."/>
            <person name="Paolocci F."/>
            <person name="Nowrousian M."/>
            <person name="Ottonello S."/>
            <person name="Baldrian P."/>
            <person name="Spatafora J.W."/>
            <person name="Henrissat B."/>
            <person name="Nagy L.G."/>
            <person name="Aury J.M."/>
            <person name="Wincker P."/>
            <person name="Grigoriev I.V."/>
            <person name="Bonfante P."/>
            <person name="Martin F.M."/>
        </authorList>
    </citation>
    <scope>NUCLEOTIDE SEQUENCE [LARGE SCALE GENOMIC DNA]</scope>
    <source>
        <strain evidence="2 3">RN42</strain>
    </source>
</reference>
<accession>A0A3N4HFN9</accession>
<dbReference type="AlphaFoldDB" id="A0A3N4HFN9"/>
<name>A0A3N4HFN9_ASCIM</name>
<dbReference type="EMBL" id="ML119863">
    <property type="protein sequence ID" value="RPA72407.1"/>
    <property type="molecule type" value="Genomic_DNA"/>
</dbReference>